<dbReference type="Gene3D" id="3.30.1370.120">
    <property type="match status" value="3"/>
</dbReference>
<dbReference type="eggNOG" id="COG1450">
    <property type="taxonomic scope" value="Bacteria"/>
</dbReference>
<feature type="domain" description="Type II/III secretion system secretin-like" evidence="13">
    <location>
        <begin position="435"/>
        <end position="599"/>
    </location>
</feature>
<keyword evidence="4" id="KW-1134">Transmembrane beta strand</keyword>
<dbReference type="GO" id="GO:0015627">
    <property type="term" value="C:type II protein secretion system complex"/>
    <property type="evidence" value="ECO:0007669"/>
    <property type="project" value="InterPro"/>
</dbReference>
<sequence>MYNHKTNFLRAIALLVLLPLMSMAHGQEETWRLNLKDADIRAFVTQVADITGYSFVVDPRVKGKVTVLSSAPMTKDEIYDLFLAVLNVHGFTAIPGEEVIKIVQQVDAKQSAESLKRFKKTPSEQLITRVIQVDNANALELVPILRPLVAKYGHLAGVAAANALIISDHRSNIERIEQIVRELDSPSKYEVEVIQLKEAWVGDMVTLLKELAPDELGKAGGDNAARKYSVTADERSNRLILRGDESFREKMRGLIAKLDQPSATGGTTKVLRLKHADAKNLTDILKGVMGEVVKEGGAGGSSGGTAGNPNNNFSVFADEGLNALVVRGDPSLMQEAEQIVNELDVRRAQVMIEAAIVEISDELGRDLGVQVAVGDESGGSTPVAGTNFGNVGRSLGDVLSAILSQSVITPAVGGLTVGAGERNENGVSWGVLLQALATSSAANLLSTPSIITLDNQESEITVGQNVPFRTGQYTSTGDSATNPFTTIERRDVGLTLKVTPTISADGLVRLVVEQTTESVADSIENASDIVTNKREIKTTVLADDGETIVLGGLTRDDLQVTKSKVPLLGDIPVLGRLFSSESRNRVKRNLLVFLRPTIMLGKGEAHAATNRKYKALWDVDLGTREKLGLPKSDKQPAIDRLFDHSSEERAQAQ</sequence>
<dbReference type="InterPro" id="IPR049371">
    <property type="entry name" value="GspD-like_N0"/>
</dbReference>
<dbReference type="RefSeq" id="WP_008938853.1">
    <property type="nucleotide sequence ID" value="NZ_APAT01000015.1"/>
</dbReference>
<keyword evidence="17" id="KW-1185">Reference proteome</keyword>
<dbReference type="InterPro" id="IPR050810">
    <property type="entry name" value="Bact_Secretion_Sys_Channel"/>
</dbReference>
<evidence type="ECO:0000259" key="15">
    <source>
        <dbReference type="Pfam" id="PF21305"/>
    </source>
</evidence>
<evidence type="ECO:0000313" key="17">
    <source>
        <dbReference type="Proteomes" id="UP000011960"/>
    </source>
</evidence>
<dbReference type="STRING" id="1288826.MSNKSG1_08553"/>
<organism evidence="16 17">
    <name type="scientific">Marinobacter santoriniensis NKSG1</name>
    <dbReference type="NCBI Taxonomy" id="1288826"/>
    <lineage>
        <taxon>Bacteria</taxon>
        <taxon>Pseudomonadati</taxon>
        <taxon>Pseudomonadota</taxon>
        <taxon>Gammaproteobacteria</taxon>
        <taxon>Pseudomonadales</taxon>
        <taxon>Marinobacteraceae</taxon>
        <taxon>Marinobacter</taxon>
    </lineage>
</organism>
<feature type="domain" description="NolW-like" evidence="14">
    <location>
        <begin position="191"/>
        <end position="263"/>
    </location>
</feature>
<dbReference type="InterPro" id="IPR004846">
    <property type="entry name" value="T2SS/T3SS_dom"/>
</dbReference>
<keyword evidence="5" id="KW-0812">Transmembrane</keyword>
<feature type="region of interest" description="Disordered" evidence="11">
    <location>
        <begin position="627"/>
        <end position="653"/>
    </location>
</feature>
<evidence type="ECO:0000256" key="10">
    <source>
        <dbReference type="RuleBase" id="RU004004"/>
    </source>
</evidence>
<evidence type="ECO:0000256" key="2">
    <source>
        <dbReference type="ARBA" id="ARBA00006980"/>
    </source>
</evidence>
<evidence type="ECO:0000256" key="8">
    <source>
        <dbReference type="ARBA" id="ARBA00023136"/>
    </source>
</evidence>
<keyword evidence="7" id="KW-0653">Protein transport</keyword>
<dbReference type="InterPro" id="IPR005644">
    <property type="entry name" value="NolW-like"/>
</dbReference>
<dbReference type="GO" id="GO:0015628">
    <property type="term" value="P:protein secretion by the type II secretion system"/>
    <property type="evidence" value="ECO:0007669"/>
    <property type="project" value="InterPro"/>
</dbReference>
<proteinExistence type="inferred from homology"/>
<dbReference type="EMBL" id="APAT01000015">
    <property type="protein sequence ID" value="EMP55908.1"/>
    <property type="molecule type" value="Genomic_DNA"/>
</dbReference>
<dbReference type="Pfam" id="PF21305">
    <property type="entry name" value="type_II_gspD_N0"/>
    <property type="match status" value="1"/>
</dbReference>
<dbReference type="NCBIfam" id="TIGR02517">
    <property type="entry name" value="type_II_gspD"/>
    <property type="match status" value="1"/>
</dbReference>
<dbReference type="Pfam" id="PF03958">
    <property type="entry name" value="Secretin_N"/>
    <property type="match status" value="3"/>
</dbReference>
<evidence type="ECO:0000256" key="4">
    <source>
        <dbReference type="ARBA" id="ARBA00022452"/>
    </source>
</evidence>
<gene>
    <name evidence="16" type="ORF">MSNKSG1_08553</name>
</gene>
<evidence type="ECO:0000256" key="9">
    <source>
        <dbReference type="ARBA" id="ARBA00023237"/>
    </source>
</evidence>
<dbReference type="InterPro" id="IPR038591">
    <property type="entry name" value="NolW-like_sf"/>
</dbReference>
<feature type="domain" description="GspD-like N0" evidence="15">
    <location>
        <begin position="33"/>
        <end position="102"/>
    </location>
</feature>
<dbReference type="PANTHER" id="PTHR30332:SF24">
    <property type="entry name" value="SECRETIN GSPD-RELATED"/>
    <property type="match status" value="1"/>
</dbReference>
<dbReference type="Pfam" id="PF00263">
    <property type="entry name" value="Secretin"/>
    <property type="match status" value="1"/>
</dbReference>
<dbReference type="Proteomes" id="UP000011960">
    <property type="component" value="Unassembled WGS sequence"/>
</dbReference>
<keyword evidence="6 12" id="KW-0732">Signal</keyword>
<feature type="signal peptide" evidence="12">
    <location>
        <begin position="1"/>
        <end position="26"/>
    </location>
</feature>
<evidence type="ECO:0000256" key="7">
    <source>
        <dbReference type="ARBA" id="ARBA00022927"/>
    </source>
</evidence>
<dbReference type="InterPro" id="IPR013356">
    <property type="entry name" value="T2SS_GspD"/>
</dbReference>
<evidence type="ECO:0000259" key="13">
    <source>
        <dbReference type="Pfam" id="PF00263"/>
    </source>
</evidence>
<dbReference type="PATRIC" id="fig|1288826.3.peg.1677"/>
<comment type="caution">
    <text evidence="16">The sequence shown here is derived from an EMBL/GenBank/DDBJ whole genome shotgun (WGS) entry which is preliminary data.</text>
</comment>
<dbReference type="InterPro" id="IPR004845">
    <property type="entry name" value="T2SS_GspD_CS"/>
</dbReference>
<comment type="similarity">
    <text evidence="2">Belongs to the bacterial secretin family. GSP D subfamily.</text>
</comment>
<reference evidence="16 17" key="1">
    <citation type="journal article" date="2013" name="Genome Announc.">
        <title>Genome Sequence of Hydrothermal Arsenic-Respiring Bacterium Marinobacter santoriniensis NKSG1T.</title>
        <authorList>
            <person name="Handley K.M."/>
            <person name="Upton M."/>
            <person name="Beatson S.A."/>
            <person name="Hery M."/>
            <person name="Lloyd J.R."/>
        </authorList>
    </citation>
    <scope>NUCLEOTIDE SEQUENCE [LARGE SCALE GENOMIC DNA]</scope>
    <source>
        <strain evidence="16 17">NKSG1</strain>
    </source>
</reference>
<dbReference type="InterPro" id="IPR001775">
    <property type="entry name" value="GspD/PilQ"/>
</dbReference>
<name>M7D5C8_9GAMM</name>
<feature type="chain" id="PRO_5004081409" evidence="12">
    <location>
        <begin position="27"/>
        <end position="653"/>
    </location>
</feature>
<dbReference type="PRINTS" id="PR00811">
    <property type="entry name" value="BCTERIALGSPD"/>
</dbReference>
<comment type="subcellular location">
    <subcellularLocation>
        <location evidence="1 10">Cell outer membrane</location>
    </subcellularLocation>
</comment>
<evidence type="ECO:0000256" key="5">
    <source>
        <dbReference type="ARBA" id="ARBA00022692"/>
    </source>
</evidence>
<evidence type="ECO:0000256" key="3">
    <source>
        <dbReference type="ARBA" id="ARBA00022448"/>
    </source>
</evidence>
<dbReference type="OrthoDB" id="9775455at2"/>
<dbReference type="AlphaFoldDB" id="M7D5C8"/>
<evidence type="ECO:0000313" key="16">
    <source>
        <dbReference type="EMBL" id="EMP55908.1"/>
    </source>
</evidence>
<dbReference type="GO" id="GO:0009279">
    <property type="term" value="C:cell outer membrane"/>
    <property type="evidence" value="ECO:0007669"/>
    <property type="project" value="UniProtKB-SubCell"/>
</dbReference>
<dbReference type="PANTHER" id="PTHR30332">
    <property type="entry name" value="PROBABLE GENERAL SECRETION PATHWAY PROTEIN D"/>
    <property type="match status" value="1"/>
</dbReference>
<keyword evidence="9" id="KW-0998">Cell outer membrane</keyword>
<accession>M7D5C8</accession>
<dbReference type="PROSITE" id="PS00875">
    <property type="entry name" value="T2SP_D"/>
    <property type="match status" value="1"/>
</dbReference>
<evidence type="ECO:0000259" key="14">
    <source>
        <dbReference type="Pfam" id="PF03958"/>
    </source>
</evidence>
<feature type="domain" description="NolW-like" evidence="14">
    <location>
        <begin position="128"/>
        <end position="187"/>
    </location>
</feature>
<evidence type="ECO:0000256" key="1">
    <source>
        <dbReference type="ARBA" id="ARBA00004442"/>
    </source>
</evidence>
<evidence type="ECO:0000256" key="11">
    <source>
        <dbReference type="SAM" id="MobiDB-lite"/>
    </source>
</evidence>
<feature type="domain" description="NolW-like" evidence="14">
    <location>
        <begin position="268"/>
        <end position="349"/>
    </location>
</feature>
<protein>
    <submittedName>
        <fullName evidence="16">Type II and III secretion system protein</fullName>
    </submittedName>
</protein>
<evidence type="ECO:0000256" key="12">
    <source>
        <dbReference type="SAM" id="SignalP"/>
    </source>
</evidence>
<evidence type="ECO:0000256" key="6">
    <source>
        <dbReference type="ARBA" id="ARBA00022729"/>
    </source>
</evidence>
<keyword evidence="8" id="KW-0472">Membrane</keyword>
<keyword evidence="3 10" id="KW-0813">Transport</keyword>